<comment type="catalytic activity">
    <reaction evidence="4 5">
        <text>L-glutamate 5-semialdehyde + NAD(+) + H2O = L-glutamate + NADH + 2 H(+)</text>
        <dbReference type="Rhea" id="RHEA:30235"/>
        <dbReference type="ChEBI" id="CHEBI:15377"/>
        <dbReference type="ChEBI" id="CHEBI:15378"/>
        <dbReference type="ChEBI" id="CHEBI:29985"/>
        <dbReference type="ChEBI" id="CHEBI:57540"/>
        <dbReference type="ChEBI" id="CHEBI:57945"/>
        <dbReference type="ChEBI" id="CHEBI:58066"/>
        <dbReference type="EC" id="1.2.1.88"/>
    </reaction>
</comment>
<dbReference type="EC" id="1.5.5.2" evidence="5"/>
<dbReference type="Gene3D" id="3.40.309.10">
    <property type="entry name" value="Aldehyde Dehydrogenase, Chain A, domain 2"/>
    <property type="match status" value="1"/>
</dbReference>
<feature type="active site" evidence="6">
    <location>
        <position position="812"/>
    </location>
</feature>
<evidence type="ECO:0000313" key="12">
    <source>
        <dbReference type="Proteomes" id="UP000057389"/>
    </source>
</evidence>
<evidence type="ECO:0000259" key="8">
    <source>
        <dbReference type="Pfam" id="PF00171"/>
    </source>
</evidence>
<protein>
    <recommendedName>
        <fullName evidence="5">Bifunctional protein PutA</fullName>
    </recommendedName>
    <domain>
        <recommendedName>
            <fullName evidence="5">Proline dehydrogenase</fullName>
            <ecNumber evidence="5">1.5.5.2</ecNumber>
        </recommendedName>
        <alternativeName>
            <fullName evidence="5">Proline oxidase</fullName>
        </alternativeName>
    </domain>
    <domain>
        <recommendedName>
            <fullName evidence="5">Delta-1-pyrroline-5-carboxylate dehydrogenase</fullName>
            <shortName evidence="5">P5C dehydrogenase</shortName>
            <ecNumber evidence="5">1.2.1.88</ecNumber>
        </recommendedName>
        <alternativeName>
            <fullName evidence="5">L-glutamate gamma-semialdehyde dehydrogenase</fullName>
        </alternativeName>
    </domain>
</protein>
<keyword evidence="5" id="KW-0238">DNA-binding</keyword>
<comment type="pathway">
    <text evidence="1 5">Amino-acid degradation; L-proline degradation into L-glutamate; L-glutamate from L-proline: step 2/2.</text>
</comment>
<accession>A0A125P4Z0</accession>
<dbReference type="EMBL" id="LMXU01000032">
    <property type="protein sequence ID" value="KWT99628.1"/>
    <property type="molecule type" value="Genomic_DNA"/>
</dbReference>
<dbReference type="GO" id="GO:0009898">
    <property type="term" value="C:cytoplasmic side of plasma membrane"/>
    <property type="evidence" value="ECO:0007669"/>
    <property type="project" value="TreeGrafter"/>
</dbReference>
<dbReference type="InterPro" id="IPR024089">
    <property type="entry name" value="PRODH_PutA_dom_I/II"/>
</dbReference>
<dbReference type="OrthoDB" id="9812625at2"/>
<dbReference type="GO" id="GO:0010133">
    <property type="term" value="P:L-proline catabolic process to L-glutamate"/>
    <property type="evidence" value="ECO:0007669"/>
    <property type="project" value="UniProtKB-UniRule"/>
</dbReference>
<comment type="cofactor">
    <cofactor evidence="5">
        <name>FAD</name>
        <dbReference type="ChEBI" id="CHEBI:57692"/>
    </cofactor>
</comment>
<comment type="pathway">
    <text evidence="5">Amino-acid degradation; L-proline degradation into L-glutamate; L-glutamate from L-proline: step 1/2.</text>
</comment>
<keyword evidence="5" id="KW-0804">Transcription</keyword>
<evidence type="ECO:0000256" key="2">
    <source>
        <dbReference type="ARBA" id="ARBA00023002"/>
    </source>
</evidence>
<keyword evidence="7" id="KW-0175">Coiled coil</keyword>
<keyword evidence="5" id="KW-0285">Flavoprotein</keyword>
<reference evidence="11 12" key="1">
    <citation type="submission" date="2015-11" db="EMBL/GenBank/DDBJ databases">
        <title>Draft WGS of Vibrio toranzoniae.</title>
        <authorList>
            <person name="Lasa A."/>
            <person name="Romalde J.L."/>
        </authorList>
    </citation>
    <scope>NUCLEOTIDE SEQUENCE [LARGE SCALE GENOMIC DNA]</scope>
    <source>
        <strain evidence="11 12">Vb 10.8</strain>
    </source>
</reference>
<dbReference type="GO" id="GO:0004657">
    <property type="term" value="F:proline dehydrogenase activity"/>
    <property type="evidence" value="ECO:0007669"/>
    <property type="project" value="UniProtKB-UniRule"/>
</dbReference>
<keyword evidence="5" id="KW-0678">Repressor</keyword>
<dbReference type="Gene3D" id="3.40.605.10">
    <property type="entry name" value="Aldehyde Dehydrogenase, Chain A, domain 1"/>
    <property type="match status" value="1"/>
</dbReference>
<keyword evidence="5" id="KW-0805">Transcription regulation</keyword>
<evidence type="ECO:0000256" key="6">
    <source>
        <dbReference type="PIRSR" id="PIRSR000197-1"/>
    </source>
</evidence>
<dbReference type="InterPro" id="IPR025703">
    <property type="entry name" value="Bifunct_PutA"/>
</dbReference>
<dbReference type="PROSITE" id="PS00070">
    <property type="entry name" value="ALDEHYDE_DEHYDR_CYS"/>
    <property type="match status" value="1"/>
</dbReference>
<sequence>MFTATDVLKPEFNEQSLDDLWSLISPLYMVDETQWLEQLLPLATPSESEKKQIADKTTSLIESIRTDKTSIQMIDALLLEYSLDTQEGILLMCLAEALMRIPDSATADALIRDKLSVADWKSHLKNSDSVFVNASTWGLMLTGKVVGLSSNEQSAGQAVNRLVNKLSEPVIRKAMHQAMKVMGHQFVLGRSIAEAQKNGKSMRDKGFTYSYDMLGEAALTTADANKYFKDYLMAIEAVGRDTYVSSKSSPAPSVSIKLSALHPRYEVANEDRVLTELCDTLEQLLRRAVELDVAITIDAEEADRLELSLKLFEKLYRTDLVKGWGKFGLVIQAYSKRALPVLVWLNRLAKEQGDLIPLRLVKGAYWDSEIKWSQQAGFTDYPVYTRKEATDVAYLACARYLLSPSVRGNIFPQFASHNAHTVSAIAVMTDHKDFEFQRLHGMGDSLYNHAMEAYQQSVRIYAPVGSHKDLLPYLVRRLLENGANSSFVHRLVDARCPVAELTQHPVDMLLAFDTLHNTKIPLPPAVFPDRKNSYGVNIDIESEAHQFEEQVKSYLNNQWTAGPVINGESLAESMIKADQNVEQVTAPYDRRINVGQVAFANLDHVSAAITGADAAFADWNATSVETKAAALEKLADLMEDNLAELVAICHQEAGKTIHDSVDEVREAVDFCRYYAKQANNLQGFELKGFDGQTRIASRQGRGVFVCISPWNFPLAIFLGQITAALVAGNTVVAKPAEQTSLIAARAVELMNEAGFPAGTIQLLPGRGAEIGSALTSHDAIAGVAFTGSTPTAQRINVSLASRNAKPVPFIAETGGQNAMIVDSTALPEQVVRDVIRSAFASAGQRCSALRVLYIQEDIADRVVGLIHGAMDELSVGIPHLHKTDVGPVIDQNAKQKLLAHLENMTNSQKKVAQLSLGSDCEHGDFVPPSAFEIDDISCLKEEQFGPVLHIVRFKASELAQVVDQINQTGFGLTMGIHSRNETTYRWIEKHIRVGNCYINRDQVGAVVGVQPFGGQGLSGTGPKAGGPHYLYRFTDVHFSQSQDKA</sequence>
<comment type="similarity">
    <text evidence="5">In the N-terminal section; belongs to the proline dehydrogenase family.</text>
</comment>
<feature type="domain" description="Proline dehydrogenase" evidence="9">
    <location>
        <begin position="195"/>
        <end position="490"/>
    </location>
</feature>
<dbReference type="InterPro" id="IPR016162">
    <property type="entry name" value="Ald_DH_N"/>
</dbReference>
<dbReference type="GeneID" id="300180714"/>
<evidence type="ECO:0000256" key="4">
    <source>
        <dbReference type="ARBA" id="ARBA00048142"/>
    </source>
</evidence>
<dbReference type="Pfam" id="PF01619">
    <property type="entry name" value="Pro_dh"/>
    <property type="match status" value="1"/>
</dbReference>
<dbReference type="SUPFAM" id="SSF51730">
    <property type="entry name" value="FAD-linked oxidoreductase"/>
    <property type="match status" value="1"/>
</dbReference>
<feature type="domain" description="Proline dehydrogenase PutA" evidence="10">
    <location>
        <begin position="73"/>
        <end position="186"/>
    </location>
</feature>
<dbReference type="Pfam" id="PF14850">
    <property type="entry name" value="Pro_dh-DNA_bdg"/>
    <property type="match status" value="1"/>
</dbReference>
<evidence type="ECO:0000256" key="5">
    <source>
        <dbReference type="PIRNR" id="PIRNR000197"/>
    </source>
</evidence>
<dbReference type="UniPathway" id="UPA00261">
    <property type="reaction ID" value="UER00373"/>
</dbReference>
<keyword evidence="5" id="KW-0274">FAD</keyword>
<dbReference type="InterPro" id="IPR016163">
    <property type="entry name" value="Ald_DH_C"/>
</dbReference>
<dbReference type="InterPro" id="IPR016160">
    <property type="entry name" value="Ald_DH_CS_CYS"/>
</dbReference>
<dbReference type="NCBIfam" id="NF008869">
    <property type="entry name" value="PRK11904.1"/>
    <property type="match status" value="1"/>
</dbReference>
<dbReference type="InterPro" id="IPR005933">
    <property type="entry name" value="PutA_C"/>
</dbReference>
<evidence type="ECO:0000259" key="10">
    <source>
        <dbReference type="Pfam" id="PF14850"/>
    </source>
</evidence>
<comment type="caution">
    <text evidence="11">The sequence shown here is derived from an EMBL/GenBank/DDBJ whole genome shotgun (WGS) entry which is preliminary data.</text>
</comment>
<feature type="coiled-coil region" evidence="7">
    <location>
        <begin position="621"/>
        <end position="648"/>
    </location>
</feature>
<dbReference type="SUPFAM" id="SSF81935">
    <property type="entry name" value="N-terminal domain of bifunctional PutA protein"/>
    <property type="match status" value="1"/>
</dbReference>
<dbReference type="SUPFAM" id="SSF53720">
    <property type="entry name" value="ALDH-like"/>
    <property type="match status" value="1"/>
</dbReference>
<evidence type="ECO:0000256" key="1">
    <source>
        <dbReference type="ARBA" id="ARBA00004786"/>
    </source>
</evidence>
<keyword evidence="5" id="KW-0642">Proline metabolism</keyword>
<dbReference type="Proteomes" id="UP000057389">
    <property type="component" value="Unassembled WGS sequence"/>
</dbReference>
<dbReference type="RefSeq" id="WP_060469154.1">
    <property type="nucleotide sequence ID" value="NZ_AP025515.1"/>
</dbReference>
<comment type="catalytic activity">
    <reaction evidence="5">
        <text>L-proline + a quinone = (S)-1-pyrroline-5-carboxylate + a quinol + H(+)</text>
        <dbReference type="Rhea" id="RHEA:23784"/>
        <dbReference type="ChEBI" id="CHEBI:15378"/>
        <dbReference type="ChEBI" id="CHEBI:17388"/>
        <dbReference type="ChEBI" id="CHEBI:24646"/>
        <dbReference type="ChEBI" id="CHEBI:60039"/>
        <dbReference type="ChEBI" id="CHEBI:132124"/>
        <dbReference type="EC" id="1.5.5.2"/>
    </reaction>
</comment>
<feature type="active site" evidence="6">
    <location>
        <position position="846"/>
    </location>
</feature>
<keyword evidence="2 5" id="KW-0560">Oxidoreductase</keyword>
<evidence type="ECO:0000313" key="11">
    <source>
        <dbReference type="EMBL" id="KWT99628.1"/>
    </source>
</evidence>
<evidence type="ECO:0000259" key="9">
    <source>
        <dbReference type="Pfam" id="PF01619"/>
    </source>
</evidence>
<feature type="domain" description="Aldehyde dehydrogenase" evidence="8">
    <location>
        <begin position="577"/>
        <end position="1036"/>
    </location>
</feature>
<comment type="function">
    <text evidence="5">Oxidizes proline to glutamate for use as a carbon and nitrogen source.</text>
</comment>
<dbReference type="Pfam" id="PF00171">
    <property type="entry name" value="Aldedh"/>
    <property type="match status" value="1"/>
</dbReference>
<dbReference type="InterPro" id="IPR015590">
    <property type="entry name" value="Aldehyde_DH_dom"/>
</dbReference>
<dbReference type="FunFam" id="3.40.309.10:FF:000005">
    <property type="entry name" value="1-pyrroline-5-carboxylate dehydrogenase 1"/>
    <property type="match status" value="1"/>
</dbReference>
<dbReference type="GO" id="GO:0003700">
    <property type="term" value="F:DNA-binding transcription factor activity"/>
    <property type="evidence" value="ECO:0007669"/>
    <property type="project" value="InterPro"/>
</dbReference>
<evidence type="ECO:0000256" key="3">
    <source>
        <dbReference type="ARBA" id="ARBA00023027"/>
    </source>
</evidence>
<dbReference type="NCBIfam" id="TIGR01238">
    <property type="entry name" value="D1pyr5carbox3"/>
    <property type="match status" value="1"/>
</dbReference>
<proteinExistence type="inferred from homology"/>
<comment type="similarity">
    <text evidence="5">In the C-terminal section; belongs to the aldehyde dehydrogenase family.</text>
</comment>
<gene>
    <name evidence="11" type="ORF">APQ14_14835</name>
</gene>
<dbReference type="InterPro" id="IPR024082">
    <property type="entry name" value="PRODH_PutA_dom_II"/>
</dbReference>
<dbReference type="GO" id="GO:0003677">
    <property type="term" value="F:DNA binding"/>
    <property type="evidence" value="ECO:0007669"/>
    <property type="project" value="UniProtKB-KW"/>
</dbReference>
<dbReference type="InterPro" id="IPR029041">
    <property type="entry name" value="FAD-linked_oxidoreductase-like"/>
</dbReference>
<keyword evidence="3 5" id="KW-0520">NAD</keyword>
<dbReference type="PANTHER" id="PTHR42862:SF1">
    <property type="entry name" value="DELTA-1-PYRROLINE-5-CARBOXYLATE DEHYDROGENASE 2, ISOFORM A-RELATED"/>
    <property type="match status" value="1"/>
</dbReference>
<dbReference type="PANTHER" id="PTHR42862">
    <property type="entry name" value="DELTA-1-PYRROLINE-5-CARBOXYLATE DEHYDROGENASE 1, ISOFORM A-RELATED"/>
    <property type="match status" value="1"/>
</dbReference>
<dbReference type="InterPro" id="IPR050485">
    <property type="entry name" value="Proline_metab_enzyme"/>
</dbReference>
<dbReference type="GO" id="GO:0003842">
    <property type="term" value="F:L-glutamate gamma-semialdehyde dehydrogenase activity"/>
    <property type="evidence" value="ECO:0007669"/>
    <property type="project" value="UniProtKB-UniRule"/>
</dbReference>
<name>A0A125P4Z0_9VIBR</name>
<dbReference type="InterPro" id="IPR016161">
    <property type="entry name" value="Ald_DH/histidinol_DH"/>
</dbReference>
<organism evidence="11 12">
    <name type="scientific">Vibrio toranzoniae</name>
    <dbReference type="NCBI Taxonomy" id="1194427"/>
    <lineage>
        <taxon>Bacteria</taxon>
        <taxon>Pseudomonadati</taxon>
        <taxon>Pseudomonadota</taxon>
        <taxon>Gammaproteobacteria</taxon>
        <taxon>Vibrionales</taxon>
        <taxon>Vibrionaceae</taxon>
        <taxon>Vibrio</taxon>
    </lineage>
</organism>
<dbReference type="AlphaFoldDB" id="A0A125P4Z0"/>
<dbReference type="Gene3D" id="3.20.20.220">
    <property type="match status" value="1"/>
</dbReference>
<dbReference type="PIRSF" id="PIRSF000197">
    <property type="entry name" value="Bifunct_PutA"/>
    <property type="match status" value="1"/>
</dbReference>
<dbReference type="EC" id="1.2.1.88" evidence="5"/>
<keyword evidence="12" id="KW-1185">Reference proteome</keyword>
<dbReference type="InterPro" id="IPR002872">
    <property type="entry name" value="Proline_DH_dom"/>
</dbReference>
<dbReference type="CDD" id="cd07125">
    <property type="entry name" value="ALDH_PutA-P5CDH"/>
    <property type="match status" value="1"/>
</dbReference>
<dbReference type="Gene3D" id="1.20.5.460">
    <property type="entry name" value="Single helix bin"/>
    <property type="match status" value="1"/>
</dbReference>
<evidence type="ECO:0000256" key="7">
    <source>
        <dbReference type="SAM" id="Coils"/>
    </source>
</evidence>